<dbReference type="Gene3D" id="2.40.50.240">
    <property type="entry name" value="NifT/FixU-like"/>
    <property type="match status" value="1"/>
</dbReference>
<comment type="caution">
    <text evidence="1">The sequence shown here is derived from an EMBL/GenBank/DDBJ whole genome shotgun (WGS) entry which is preliminary data.</text>
</comment>
<dbReference type="SUPFAM" id="SSF159203">
    <property type="entry name" value="NifT/FixU-like"/>
    <property type="match status" value="1"/>
</dbReference>
<dbReference type="InterPro" id="IPR009727">
    <property type="entry name" value="NifT"/>
</dbReference>
<sequence length="73" mass="8008">MPNVMLRENDKGELTLYVPKKDQEDIVASIEFDTTDTWGGELTLGDGSSYIIDTLPGKPDLPLTIRAKRGAEA</sequence>
<gene>
    <name evidence="1" type="primary">nifT</name>
    <name evidence="1" type="ORF">WG929_11135</name>
</gene>
<dbReference type="RefSeq" id="WP_416206078.1">
    <property type="nucleotide sequence ID" value="NZ_JBBKTX010000012.1"/>
</dbReference>
<dbReference type="Pfam" id="PF06988">
    <property type="entry name" value="NifT"/>
    <property type="match status" value="1"/>
</dbReference>
<dbReference type="EMBL" id="JBBKTX010000012">
    <property type="protein sequence ID" value="MFK4752964.1"/>
    <property type="molecule type" value="Genomic_DNA"/>
</dbReference>
<accession>A0ABW8NJ69</accession>
<evidence type="ECO:0000313" key="1">
    <source>
        <dbReference type="EMBL" id="MFK4752964.1"/>
    </source>
</evidence>
<name>A0ABW8NJ69_9GAMM</name>
<dbReference type="NCBIfam" id="TIGR02934">
    <property type="entry name" value="nifT_nitrog"/>
    <property type="match status" value="1"/>
</dbReference>
<dbReference type="Proteomes" id="UP001620597">
    <property type="component" value="Unassembled WGS sequence"/>
</dbReference>
<evidence type="ECO:0000313" key="2">
    <source>
        <dbReference type="Proteomes" id="UP001620597"/>
    </source>
</evidence>
<reference evidence="1 2" key="1">
    <citation type="submission" date="2024-03" db="EMBL/GenBank/DDBJ databases">
        <title>High-quality draft genome sequence of Oceanobacter sp. wDCs-4.</title>
        <authorList>
            <person name="Dong C."/>
        </authorList>
    </citation>
    <scope>NUCLEOTIDE SEQUENCE [LARGE SCALE GENOMIC DNA]</scope>
    <source>
        <strain evidence="2">wDCs-4</strain>
    </source>
</reference>
<organism evidence="1 2">
    <name type="scientific">Oceanobacter antarcticus</name>
    <dbReference type="NCBI Taxonomy" id="3133425"/>
    <lineage>
        <taxon>Bacteria</taxon>
        <taxon>Pseudomonadati</taxon>
        <taxon>Pseudomonadota</taxon>
        <taxon>Gammaproteobacteria</taxon>
        <taxon>Oceanospirillales</taxon>
        <taxon>Oceanospirillaceae</taxon>
        <taxon>Oceanobacter</taxon>
    </lineage>
</organism>
<keyword evidence="2" id="KW-1185">Reference proteome</keyword>
<dbReference type="InterPro" id="IPR024044">
    <property type="entry name" value="NifT/FixU_barrel-like_dom_sf"/>
</dbReference>
<proteinExistence type="predicted"/>
<protein>
    <submittedName>
        <fullName evidence="1">Nitrogen fixation protein NifT</fullName>
    </submittedName>
</protein>